<dbReference type="GO" id="GO:0006044">
    <property type="term" value="P:N-acetylglucosamine metabolic process"/>
    <property type="evidence" value="ECO:0007669"/>
    <property type="project" value="TreeGrafter"/>
</dbReference>
<dbReference type="Proteomes" id="UP000271974">
    <property type="component" value="Unassembled WGS sequence"/>
</dbReference>
<dbReference type="Gene3D" id="3.40.50.300">
    <property type="entry name" value="P-loop containing nucleotide triphosphate hydrolases"/>
    <property type="match status" value="1"/>
</dbReference>
<protein>
    <submittedName>
        <fullName evidence="2">Uncharacterized protein</fullName>
    </submittedName>
</protein>
<keyword evidence="1" id="KW-0812">Transmembrane</keyword>
<dbReference type="InterPro" id="IPR051135">
    <property type="entry name" value="Gal/GlcNAc/GalNAc_ST"/>
</dbReference>
<dbReference type="STRING" id="188477.A0A3S1BJ69"/>
<keyword evidence="3" id="KW-1185">Reference proteome</keyword>
<dbReference type="OrthoDB" id="6410525at2759"/>
<dbReference type="InterPro" id="IPR027417">
    <property type="entry name" value="P-loop_NTPase"/>
</dbReference>
<evidence type="ECO:0000313" key="3">
    <source>
        <dbReference type="Proteomes" id="UP000271974"/>
    </source>
</evidence>
<organism evidence="2 3">
    <name type="scientific">Elysia chlorotica</name>
    <name type="common">Eastern emerald elysia</name>
    <name type="synonym">Sea slug</name>
    <dbReference type="NCBI Taxonomy" id="188477"/>
    <lineage>
        <taxon>Eukaryota</taxon>
        <taxon>Metazoa</taxon>
        <taxon>Spiralia</taxon>
        <taxon>Lophotrochozoa</taxon>
        <taxon>Mollusca</taxon>
        <taxon>Gastropoda</taxon>
        <taxon>Heterobranchia</taxon>
        <taxon>Euthyneura</taxon>
        <taxon>Panpulmonata</taxon>
        <taxon>Sacoglossa</taxon>
        <taxon>Placobranchoidea</taxon>
        <taxon>Plakobranchidae</taxon>
        <taxon>Elysia</taxon>
    </lineage>
</organism>
<gene>
    <name evidence="2" type="ORF">EGW08_007357</name>
</gene>
<dbReference type="PANTHER" id="PTHR10704:SF44">
    <property type="entry name" value="LD35051P-RELATED"/>
    <property type="match status" value="1"/>
</dbReference>
<dbReference type="AlphaFoldDB" id="A0A3S1BJ69"/>
<name>A0A3S1BJ69_ELYCH</name>
<evidence type="ECO:0000313" key="2">
    <source>
        <dbReference type="EMBL" id="RUS84888.1"/>
    </source>
</evidence>
<dbReference type="SUPFAM" id="SSF52540">
    <property type="entry name" value="P-loop containing nucleoside triphosphate hydrolases"/>
    <property type="match status" value="1"/>
</dbReference>
<dbReference type="GO" id="GO:0006790">
    <property type="term" value="P:sulfur compound metabolic process"/>
    <property type="evidence" value="ECO:0007669"/>
    <property type="project" value="TreeGrafter"/>
</dbReference>
<evidence type="ECO:0000256" key="1">
    <source>
        <dbReference type="SAM" id="Phobius"/>
    </source>
</evidence>
<dbReference type="PANTHER" id="PTHR10704">
    <property type="entry name" value="CARBOHYDRATE SULFOTRANSFERASE"/>
    <property type="match status" value="1"/>
</dbReference>
<dbReference type="GO" id="GO:0001517">
    <property type="term" value="F:N-acetylglucosamine 6-O-sulfotransferase activity"/>
    <property type="evidence" value="ECO:0007669"/>
    <property type="project" value="TreeGrafter"/>
</dbReference>
<sequence>MPPTAGEEMSCHLRDYWRTLLCTMIITLLAIIYLCFNITVTHTSIFPGSTVGAEYNEEQVHKDINGNNKSHVMLLTMGRSGSSFTAELIAHNEHVFYTYEPLSFLSRDEEKALVPQQFQTTHIDDFSKRIITSFFTCSFDSETYKSLINFHLRQSRSTEELYRCFQSPNTGIEHLKCYFKFLEECRNHELTLVKTIRFPVKWAEDLMVRFPNLKIIYLVRDPRAVLNSQSKVFTHLDLIGNTDNVADYHCRSLEQDMKFLQYLMEDFPSRVKAVRYEHGATSPADYAEELYDFLDLPVTEELMNFVKTLTSNESKDAAKREQTVHKILTRSKGNVKRGKRKEKIDPYSIHRDDPRYAMNHWRYEIGIDRAKIIDNHCGHLYQQLGYRRVTTQRDLENTAEISMVVEPHEGGILKKKS</sequence>
<proteinExistence type="predicted"/>
<reference evidence="2 3" key="1">
    <citation type="submission" date="2019-01" db="EMBL/GenBank/DDBJ databases">
        <title>A draft genome assembly of the solar-powered sea slug Elysia chlorotica.</title>
        <authorList>
            <person name="Cai H."/>
            <person name="Li Q."/>
            <person name="Fang X."/>
            <person name="Li J."/>
            <person name="Curtis N.E."/>
            <person name="Altenburger A."/>
            <person name="Shibata T."/>
            <person name="Feng M."/>
            <person name="Maeda T."/>
            <person name="Schwartz J.A."/>
            <person name="Shigenobu S."/>
            <person name="Lundholm N."/>
            <person name="Nishiyama T."/>
            <person name="Yang H."/>
            <person name="Hasebe M."/>
            <person name="Li S."/>
            <person name="Pierce S.K."/>
            <person name="Wang J."/>
        </authorList>
    </citation>
    <scope>NUCLEOTIDE SEQUENCE [LARGE SCALE GENOMIC DNA]</scope>
    <source>
        <strain evidence="2">EC2010</strain>
        <tissue evidence="2">Whole organism of an adult</tissue>
    </source>
</reference>
<comment type="caution">
    <text evidence="2">The sequence shown here is derived from an EMBL/GenBank/DDBJ whole genome shotgun (WGS) entry which is preliminary data.</text>
</comment>
<accession>A0A3S1BJ69</accession>
<dbReference type="Pfam" id="PF13469">
    <property type="entry name" value="Sulfotransfer_3"/>
    <property type="match status" value="1"/>
</dbReference>
<dbReference type="EMBL" id="RQTK01000190">
    <property type="protein sequence ID" value="RUS84888.1"/>
    <property type="molecule type" value="Genomic_DNA"/>
</dbReference>
<keyword evidence="1" id="KW-0472">Membrane</keyword>
<keyword evidence="1" id="KW-1133">Transmembrane helix</keyword>
<feature type="transmembrane region" description="Helical" evidence="1">
    <location>
        <begin position="16"/>
        <end position="36"/>
    </location>
</feature>